<name>A0ACB8Q8I2_9AGAM</name>
<dbReference type="EMBL" id="MU273802">
    <property type="protein sequence ID" value="KAI0028028.1"/>
    <property type="molecule type" value="Genomic_DNA"/>
</dbReference>
<gene>
    <name evidence="1" type="ORF">K488DRAFT_59742</name>
</gene>
<keyword evidence="2" id="KW-1185">Reference proteome</keyword>
<comment type="caution">
    <text evidence="1">The sequence shown here is derived from an EMBL/GenBank/DDBJ whole genome shotgun (WGS) entry which is preliminary data.</text>
</comment>
<evidence type="ECO:0000313" key="2">
    <source>
        <dbReference type="Proteomes" id="UP000814128"/>
    </source>
</evidence>
<dbReference type="Proteomes" id="UP000814128">
    <property type="component" value="Unassembled WGS sequence"/>
</dbReference>
<sequence length="963" mass="104509">MVPQNKKKRVDDQPLPPDAGQRPIQLQRRRVWRACESCRRKKIKCDGTEPTCSQCAATGTQCTWLQTKDRAALSRHYVQELEARLLHMESLFSQIAPVLNQLGQNAPELSLPQSSSSATPEQTVAVAASIIQSLREKDKANPRPSDNRSTPDSSVKIEDDVVDSLGQLALDEHGHMRWIGGSSSMSLINSFKAATAAPRYRVSPVVDDTNAPNKLYFPSSVFFGKTGGLPGPEEVEYPPRDLADALIGAYFLRFHFLCPIIDKPMFMRQYQVIMDHTGDINLSRSETAFIALVFAVFACAAPLLDDPRLKGDKDDDGGMGMVYYERSLILSYISHASTQVAHVQCFVLLSSFLCSVNCLPQAWILTGQGLRIAQDLGMHRSPRRLNISAIEKETRRKIWWGVYTLDRMLALALGRPIGAEDADCDVELPVAIDDEQLASYFDGAPMQSEHPALMAGFAALCSLYGIAGRVMRQVYGVDNLDISEADRRAQLHKDVELLDAELTKWLEELPPVFKSNMMNEQQVSMGAILCSHYYSVLTALHRNLLPVANEQPVAPRSAAKALSAARACIRLAPFVRNVVGPSHHLAFFIQHLFSCAVIVLLYAMHVTDEHAATAALGEAQGCLAALESWEGLWPGARKCKELLTELTTTAREAVMNQQNDQPHSQPPQHQAIAGPSSASFSSSMAGRERRHSFSSGGKAIRNKLNLHRNLSPDSRSRPTHHAAALRYDSQRARSASRKRGYDDPEDSLAYRIQALQRGGATQTALSSPTSAGSFNSPRMSLGDPLPPVNAPIDTHNLAPPHFNSSLGGPSPISPGVSSPYTFDFDFAHGQTQGAFGAGEQWVYDDGSKGLTFGSGNSVLFEHPFEQPATIDPAALYGGSGGGGGDASGTGGLYGLSGVAPSATFTTPGLPFLGFDYIRNFDGAGNGGPDDVLGQGFDAGAFRIEPEMAFSLGDFGIENGEMDH</sequence>
<accession>A0ACB8Q8I2</accession>
<reference evidence="1" key="2">
    <citation type="journal article" date="2022" name="New Phytol.">
        <title>Evolutionary transition to the ectomycorrhizal habit in the genomes of a hyperdiverse lineage of mushroom-forming fungi.</title>
        <authorList>
            <person name="Looney B."/>
            <person name="Miyauchi S."/>
            <person name="Morin E."/>
            <person name="Drula E."/>
            <person name="Courty P.E."/>
            <person name="Kohler A."/>
            <person name="Kuo A."/>
            <person name="LaButti K."/>
            <person name="Pangilinan J."/>
            <person name="Lipzen A."/>
            <person name="Riley R."/>
            <person name="Andreopoulos W."/>
            <person name="He G."/>
            <person name="Johnson J."/>
            <person name="Nolan M."/>
            <person name="Tritt A."/>
            <person name="Barry K.W."/>
            <person name="Grigoriev I.V."/>
            <person name="Nagy L.G."/>
            <person name="Hibbett D."/>
            <person name="Henrissat B."/>
            <person name="Matheny P.B."/>
            <person name="Labbe J."/>
            <person name="Martin F.M."/>
        </authorList>
    </citation>
    <scope>NUCLEOTIDE SEQUENCE</scope>
    <source>
        <strain evidence="1">EC-137</strain>
    </source>
</reference>
<reference evidence="1" key="1">
    <citation type="submission" date="2021-02" db="EMBL/GenBank/DDBJ databases">
        <authorList>
            <consortium name="DOE Joint Genome Institute"/>
            <person name="Ahrendt S."/>
            <person name="Looney B.P."/>
            <person name="Miyauchi S."/>
            <person name="Morin E."/>
            <person name="Drula E."/>
            <person name="Courty P.E."/>
            <person name="Chicoki N."/>
            <person name="Fauchery L."/>
            <person name="Kohler A."/>
            <person name="Kuo A."/>
            <person name="Labutti K."/>
            <person name="Pangilinan J."/>
            <person name="Lipzen A."/>
            <person name="Riley R."/>
            <person name="Andreopoulos W."/>
            <person name="He G."/>
            <person name="Johnson J."/>
            <person name="Barry K.W."/>
            <person name="Grigoriev I.V."/>
            <person name="Nagy L."/>
            <person name="Hibbett D."/>
            <person name="Henrissat B."/>
            <person name="Matheny P.B."/>
            <person name="Labbe J."/>
            <person name="Martin F."/>
        </authorList>
    </citation>
    <scope>NUCLEOTIDE SEQUENCE</scope>
    <source>
        <strain evidence="1">EC-137</strain>
    </source>
</reference>
<evidence type="ECO:0000313" key="1">
    <source>
        <dbReference type="EMBL" id="KAI0028028.1"/>
    </source>
</evidence>
<proteinExistence type="predicted"/>
<protein>
    <submittedName>
        <fullName evidence="1">Fungal-specific transcription factor domain-containing protein</fullName>
    </submittedName>
</protein>
<organism evidence="1 2">
    <name type="scientific">Vararia minispora EC-137</name>
    <dbReference type="NCBI Taxonomy" id="1314806"/>
    <lineage>
        <taxon>Eukaryota</taxon>
        <taxon>Fungi</taxon>
        <taxon>Dikarya</taxon>
        <taxon>Basidiomycota</taxon>
        <taxon>Agaricomycotina</taxon>
        <taxon>Agaricomycetes</taxon>
        <taxon>Russulales</taxon>
        <taxon>Lachnocladiaceae</taxon>
        <taxon>Vararia</taxon>
    </lineage>
</organism>